<gene>
    <name evidence="2" type="ORF">CEXT_6821</name>
</gene>
<sequence length="87" mass="9826">MFADMQRMWKQNVFQKTEQLKANHERSKGRQCDRQISGSTDEQIECRILGGREPMATKGDPLLLRPSPFPPSPETSVTCSTISCSLL</sequence>
<comment type="caution">
    <text evidence="2">The sequence shown here is derived from an EMBL/GenBank/DDBJ whole genome shotgun (WGS) entry which is preliminary data.</text>
</comment>
<evidence type="ECO:0000313" key="2">
    <source>
        <dbReference type="EMBL" id="GIY94838.1"/>
    </source>
</evidence>
<name>A0AAV4XKA4_CAEEX</name>
<evidence type="ECO:0000313" key="3">
    <source>
        <dbReference type="Proteomes" id="UP001054945"/>
    </source>
</evidence>
<dbReference type="EMBL" id="BPLR01000439">
    <property type="protein sequence ID" value="GIY94838.1"/>
    <property type="molecule type" value="Genomic_DNA"/>
</dbReference>
<feature type="compositionally biased region" description="Basic and acidic residues" evidence="1">
    <location>
        <begin position="20"/>
        <end position="33"/>
    </location>
</feature>
<protein>
    <submittedName>
        <fullName evidence="2">Uncharacterized protein</fullName>
    </submittedName>
</protein>
<keyword evidence="3" id="KW-1185">Reference proteome</keyword>
<dbReference type="Proteomes" id="UP001054945">
    <property type="component" value="Unassembled WGS sequence"/>
</dbReference>
<feature type="compositionally biased region" description="Polar residues" evidence="1">
    <location>
        <begin position="74"/>
        <end position="87"/>
    </location>
</feature>
<dbReference type="AlphaFoldDB" id="A0AAV4XKA4"/>
<evidence type="ECO:0000256" key="1">
    <source>
        <dbReference type="SAM" id="MobiDB-lite"/>
    </source>
</evidence>
<accession>A0AAV4XKA4</accession>
<feature type="region of interest" description="Disordered" evidence="1">
    <location>
        <begin position="20"/>
        <end position="40"/>
    </location>
</feature>
<proteinExistence type="predicted"/>
<reference evidence="2 3" key="1">
    <citation type="submission" date="2021-06" db="EMBL/GenBank/DDBJ databases">
        <title>Caerostris extrusa draft genome.</title>
        <authorList>
            <person name="Kono N."/>
            <person name="Arakawa K."/>
        </authorList>
    </citation>
    <scope>NUCLEOTIDE SEQUENCE [LARGE SCALE GENOMIC DNA]</scope>
</reference>
<feature type="region of interest" description="Disordered" evidence="1">
    <location>
        <begin position="67"/>
        <end position="87"/>
    </location>
</feature>
<organism evidence="2 3">
    <name type="scientific">Caerostris extrusa</name>
    <name type="common">Bark spider</name>
    <name type="synonym">Caerostris bankana</name>
    <dbReference type="NCBI Taxonomy" id="172846"/>
    <lineage>
        <taxon>Eukaryota</taxon>
        <taxon>Metazoa</taxon>
        <taxon>Ecdysozoa</taxon>
        <taxon>Arthropoda</taxon>
        <taxon>Chelicerata</taxon>
        <taxon>Arachnida</taxon>
        <taxon>Araneae</taxon>
        <taxon>Araneomorphae</taxon>
        <taxon>Entelegynae</taxon>
        <taxon>Araneoidea</taxon>
        <taxon>Araneidae</taxon>
        <taxon>Caerostris</taxon>
    </lineage>
</organism>